<evidence type="ECO:0000259" key="15">
    <source>
        <dbReference type="Pfam" id="PF00006"/>
    </source>
</evidence>
<dbReference type="Proteomes" id="UP000814367">
    <property type="component" value="Unassembled WGS sequence"/>
</dbReference>
<comment type="subcellular location">
    <subcellularLocation>
        <location evidence="14">Cell membrane</location>
        <topology evidence="14">Peripheral membrane protein</topology>
    </subcellularLocation>
    <subcellularLocation>
        <location evidence="2">Membrane</location>
        <topology evidence="2">Peripheral membrane protein</topology>
    </subcellularLocation>
</comment>
<protein>
    <recommendedName>
        <fullName evidence="14">ATP synthase subunit alpha</fullName>
        <ecNumber evidence="14">7.1.2.2</ecNumber>
    </recommendedName>
    <alternativeName>
        <fullName evidence="14">ATP synthase F1 sector subunit alpha</fullName>
    </alternativeName>
    <alternativeName>
        <fullName evidence="14">F-ATPase subunit alpha</fullName>
    </alternativeName>
</protein>
<dbReference type="PIRSF" id="PIRSF039088">
    <property type="entry name" value="F_ATPase_subunit_alpha"/>
    <property type="match status" value="1"/>
</dbReference>
<dbReference type="InterPro" id="IPR036121">
    <property type="entry name" value="ATPase_F1/V1/A1_a/bsu_N_sf"/>
</dbReference>
<evidence type="ECO:0000256" key="8">
    <source>
        <dbReference type="ARBA" id="ARBA00022840"/>
    </source>
</evidence>
<dbReference type="InterPro" id="IPR027417">
    <property type="entry name" value="P-loop_NTPase"/>
</dbReference>
<dbReference type="CDD" id="cd18113">
    <property type="entry name" value="ATP-synt_F1_alpha_C"/>
    <property type="match status" value="1"/>
</dbReference>
<dbReference type="InterPro" id="IPR033732">
    <property type="entry name" value="ATP_synth_F1_a_nt-bd_dom"/>
</dbReference>
<dbReference type="EMBL" id="JAANHJ010000001">
    <property type="protein sequence ID" value="MCG6225179.1"/>
    <property type="molecule type" value="Genomic_DNA"/>
</dbReference>
<dbReference type="SUPFAM" id="SSF47917">
    <property type="entry name" value="C-terminal domain of alpha and beta subunits of F1 ATP synthase"/>
    <property type="match status" value="1"/>
</dbReference>
<dbReference type="SUPFAM" id="SSF52540">
    <property type="entry name" value="P-loop containing nucleoside triphosphate hydrolases"/>
    <property type="match status" value="1"/>
</dbReference>
<evidence type="ECO:0000256" key="14">
    <source>
        <dbReference type="HAMAP-Rule" id="MF_01346"/>
    </source>
</evidence>
<evidence type="ECO:0000313" key="20">
    <source>
        <dbReference type="EMBL" id="RGM28845.1"/>
    </source>
</evidence>
<evidence type="ECO:0000256" key="1">
    <source>
        <dbReference type="ARBA" id="ARBA00003784"/>
    </source>
</evidence>
<dbReference type="SMR" id="A0A2V3ZMP9"/>
<dbReference type="GO" id="GO:0045259">
    <property type="term" value="C:proton-transporting ATP synthase complex"/>
    <property type="evidence" value="ECO:0007669"/>
    <property type="project" value="UniProtKB-KW"/>
</dbReference>
<evidence type="ECO:0000313" key="22">
    <source>
        <dbReference type="Proteomes" id="UP000481807"/>
    </source>
</evidence>
<name>A0A2V3ZMP9_STAWA</name>
<keyword evidence="11 14" id="KW-0472">Membrane</keyword>
<reference evidence="19 22" key="2">
    <citation type="submission" date="2018-08" db="EMBL/GenBank/DDBJ databases">
        <title>Murine metabolic-syndrome-specific gut microbial biobank.</title>
        <authorList>
            <person name="Liu C."/>
        </authorList>
    </citation>
    <scope>NUCLEOTIDE SEQUENCE [LARGE SCALE GENOMIC DNA]</scope>
    <source>
        <strain evidence="19 22">1XD21-27</strain>
    </source>
</reference>
<dbReference type="AlphaFoldDB" id="A0A2V3ZMP9"/>
<keyword evidence="12 14" id="KW-0139">CF(1)</keyword>
<keyword evidence="7 14" id="KW-0375">Hydrogen ion transport</keyword>
<evidence type="ECO:0000256" key="7">
    <source>
        <dbReference type="ARBA" id="ARBA00022781"/>
    </source>
</evidence>
<proteinExistence type="inferred from homology"/>
<keyword evidence="6 14" id="KW-0547">Nucleotide-binding</keyword>
<evidence type="ECO:0000256" key="11">
    <source>
        <dbReference type="ARBA" id="ARBA00023136"/>
    </source>
</evidence>
<evidence type="ECO:0000256" key="6">
    <source>
        <dbReference type="ARBA" id="ARBA00022741"/>
    </source>
</evidence>
<dbReference type="InterPro" id="IPR004100">
    <property type="entry name" value="ATPase_F1/V1/A1_a/bsu_N"/>
</dbReference>
<dbReference type="Pfam" id="PF00006">
    <property type="entry name" value="ATP-synt_ab"/>
    <property type="match status" value="1"/>
</dbReference>
<dbReference type="PANTHER" id="PTHR48082:SF2">
    <property type="entry name" value="ATP SYNTHASE SUBUNIT ALPHA, MITOCHONDRIAL"/>
    <property type="match status" value="1"/>
</dbReference>
<accession>A0A2V3ZMP9</accession>
<dbReference type="InterPro" id="IPR020003">
    <property type="entry name" value="ATPase_a/bsu_AS"/>
</dbReference>
<dbReference type="InterPro" id="IPR023366">
    <property type="entry name" value="ATP_synth_asu-like_sf"/>
</dbReference>
<evidence type="ECO:0000256" key="13">
    <source>
        <dbReference type="ARBA" id="ARBA00023310"/>
    </source>
</evidence>
<dbReference type="GO" id="GO:0046933">
    <property type="term" value="F:proton-transporting ATP synthase activity, rotational mechanism"/>
    <property type="evidence" value="ECO:0007669"/>
    <property type="project" value="UniProtKB-UniRule"/>
</dbReference>
<dbReference type="GO" id="GO:0005886">
    <property type="term" value="C:plasma membrane"/>
    <property type="evidence" value="ECO:0007669"/>
    <property type="project" value="UniProtKB-SubCell"/>
</dbReference>
<dbReference type="Proteomes" id="UP000261016">
    <property type="component" value="Unassembled WGS sequence"/>
</dbReference>
<evidence type="ECO:0000313" key="19">
    <source>
        <dbReference type="EMBL" id="NBH31577.1"/>
    </source>
</evidence>
<feature type="site" description="Required for activity" evidence="14">
    <location>
        <position position="362"/>
    </location>
</feature>
<evidence type="ECO:0000256" key="9">
    <source>
        <dbReference type="ARBA" id="ARBA00022967"/>
    </source>
</evidence>
<dbReference type="InterPro" id="IPR005294">
    <property type="entry name" value="ATP_synth_F1_asu"/>
</dbReference>
<dbReference type="PANTHER" id="PTHR48082">
    <property type="entry name" value="ATP SYNTHASE SUBUNIT ALPHA, MITOCHONDRIAL"/>
    <property type="match status" value="1"/>
</dbReference>
<dbReference type="FunFam" id="3.40.50.300:FF:000002">
    <property type="entry name" value="ATP synthase subunit alpha"/>
    <property type="match status" value="1"/>
</dbReference>
<reference evidence="20 21" key="1">
    <citation type="submission" date="2018-08" db="EMBL/GenBank/DDBJ databases">
        <title>A genome reference for cultivated species of the human gut microbiota.</title>
        <authorList>
            <person name="Zou Y."/>
            <person name="Xue W."/>
            <person name="Luo G."/>
        </authorList>
    </citation>
    <scope>NUCLEOTIDE SEQUENCE [LARGE SCALE GENOMIC DNA]</scope>
    <source>
        <strain evidence="20 21">OM08-17AT</strain>
    </source>
</reference>
<dbReference type="InterPro" id="IPR000793">
    <property type="entry name" value="ATP_synth_asu_C"/>
</dbReference>
<keyword evidence="5 14" id="KW-1003">Cell membrane</keyword>
<comment type="caution">
    <text evidence="20">The sequence shown here is derived from an EMBL/GenBank/DDBJ whole genome shotgun (WGS) entry which is preliminary data.</text>
</comment>
<keyword evidence="23" id="KW-1185">Reference proteome</keyword>
<dbReference type="Gene3D" id="1.20.150.20">
    <property type="entry name" value="ATP synthase alpha/beta chain, C-terminal domain"/>
    <property type="match status" value="1"/>
</dbReference>
<dbReference type="FunFam" id="1.20.150.20:FF:000001">
    <property type="entry name" value="ATP synthase subunit alpha"/>
    <property type="match status" value="1"/>
</dbReference>
<keyword evidence="9 14" id="KW-1278">Translocase</keyword>
<dbReference type="NCBIfam" id="TIGR00962">
    <property type="entry name" value="atpA"/>
    <property type="match status" value="1"/>
</dbReference>
<dbReference type="Proteomes" id="UP000481807">
    <property type="component" value="Unassembled WGS sequence"/>
</dbReference>
<evidence type="ECO:0000313" key="21">
    <source>
        <dbReference type="Proteomes" id="UP000261016"/>
    </source>
</evidence>
<dbReference type="Pfam" id="PF00306">
    <property type="entry name" value="ATP-synt_ab_C"/>
    <property type="match status" value="1"/>
</dbReference>
<dbReference type="Gene3D" id="2.40.30.20">
    <property type="match status" value="1"/>
</dbReference>
<keyword evidence="8 14" id="KW-0067">ATP-binding</keyword>
<sequence length="502" mass="54566">MAIKAEEISALLRSQIENYESEMSVTDVGTVLQIGDGIALIHGLNDVMAGELVEFQNGVLGLAQNLEESNVGVVILGPYTDISEGDEVKRTGRIMEVPVGEELIGRVVNPLGQPIDGQGPINATKTRPVEKKATGVMDRKSVDEPLQTGIKAIDALVPIGRGQRELIIGDRQTGKTTIAIDTILNQKTEDTICIYVAIGQKDSTVRANVEKLRQAGALDYTIVVSASAAEPAPLLYIAPYAGVTMGEEFMFNGKHVLIVYDDLTKQASAYRELSLLLRRPPGREAYPGDVFYLHSRLLERAAKLNDDLGGGSITALPIIETQAGDISAYVPTNVISITDGQIFLQSDLFFSGVRPAINAGQSVSRVGGSAQIKAMKKVAGTLRLDLASYRELESFAQFGSDLDEFTARKLERGKRTVEILKQDQNKPLPVENQVLIIFALTKGYLDDIPVEDITRFEDELNHWAASNATDLLSEIRETGGLPDADKFDTAITEFKKSFSKSE</sequence>
<dbReference type="PROSITE" id="PS00152">
    <property type="entry name" value="ATPASE_ALPHA_BETA"/>
    <property type="match status" value="1"/>
</dbReference>
<evidence type="ECO:0000256" key="12">
    <source>
        <dbReference type="ARBA" id="ARBA00023196"/>
    </source>
</evidence>
<evidence type="ECO:0000313" key="18">
    <source>
        <dbReference type="EMBL" id="MCG6225179.1"/>
    </source>
</evidence>
<evidence type="ECO:0000256" key="5">
    <source>
        <dbReference type="ARBA" id="ARBA00022475"/>
    </source>
</evidence>
<evidence type="ECO:0000256" key="4">
    <source>
        <dbReference type="ARBA" id="ARBA00022448"/>
    </source>
</evidence>
<dbReference type="InterPro" id="IPR038376">
    <property type="entry name" value="ATP_synth_asu_C_sf"/>
</dbReference>
<dbReference type="CDD" id="cd01132">
    <property type="entry name" value="F1-ATPase_alpha_CD"/>
    <property type="match status" value="1"/>
</dbReference>
<gene>
    <name evidence="14" type="primary">atpA</name>
    <name evidence="19" type="ORF">D3Z30_11375</name>
    <name evidence="20" type="ORF">DXC19_10705</name>
    <name evidence="18" type="ORF">G8J23_04000</name>
</gene>
<dbReference type="NCBIfam" id="NF009884">
    <property type="entry name" value="PRK13343.1"/>
    <property type="match status" value="1"/>
</dbReference>
<evidence type="ECO:0000256" key="3">
    <source>
        <dbReference type="ARBA" id="ARBA00008936"/>
    </source>
</evidence>
<dbReference type="SUPFAM" id="SSF50615">
    <property type="entry name" value="N-terminal domain of alpha and beta subunits of F1 ATP synthase"/>
    <property type="match status" value="1"/>
</dbReference>
<dbReference type="GO" id="GO:0016787">
    <property type="term" value="F:hydrolase activity"/>
    <property type="evidence" value="ECO:0007669"/>
    <property type="project" value="UniProtKB-KW"/>
</dbReference>
<comment type="function">
    <text evidence="1 14">Produces ATP from ADP in the presence of a proton gradient across the membrane. The alpha chain is a regulatory subunit.</text>
</comment>
<keyword evidence="10 14" id="KW-0406">Ion transport</keyword>
<reference evidence="18 23" key="3">
    <citation type="submission" date="2020-03" db="EMBL/GenBank/DDBJ databases">
        <title>Comparative genetics of Staphylococcus warneri persistents from caprine mastitis.</title>
        <authorList>
            <person name="Franca C.A."/>
            <person name="Rosa D.S."/>
            <person name="Silva A."/>
            <person name="Rodrigues D.L.N."/>
            <person name="Santos R.G."/>
            <person name="Castillo R.E.H."/>
            <person name="Moreira M.A.S."/>
            <person name="Lima M.C."/>
            <person name="Gouveia G.V."/>
            <person name="Gouveia J.J.S."/>
            <person name="Souza R.F.S."/>
            <person name="Bertram B."/>
            <person name="Azevedo V."/>
            <person name="Costa M."/>
        </authorList>
    </citation>
    <scope>NUCLEOTIDE SEQUENCE [LARGE SCALE GENOMIC DNA]</scope>
    <source>
        <strain evidence="18 23">Cap 9.2</strain>
    </source>
</reference>
<evidence type="ECO:0000259" key="16">
    <source>
        <dbReference type="Pfam" id="PF00306"/>
    </source>
</evidence>
<keyword evidence="4 14" id="KW-0813">Transport</keyword>
<keyword evidence="13 14" id="KW-0066">ATP synthesis</keyword>
<feature type="binding site" evidence="14">
    <location>
        <begin position="169"/>
        <end position="176"/>
    </location>
    <ligand>
        <name>ATP</name>
        <dbReference type="ChEBI" id="CHEBI:30616"/>
    </ligand>
</feature>
<dbReference type="Pfam" id="PF02874">
    <property type="entry name" value="ATP-synt_ab_N"/>
    <property type="match status" value="1"/>
</dbReference>
<feature type="domain" description="ATPase F1/V1/A1 complex alpha/beta subunit N-terminal" evidence="17">
    <location>
        <begin position="27"/>
        <end position="92"/>
    </location>
</feature>
<evidence type="ECO:0000259" key="17">
    <source>
        <dbReference type="Pfam" id="PF02874"/>
    </source>
</evidence>
<feature type="domain" description="ATPase F1/V1/A1 complex alpha/beta subunit nucleotide-binding" evidence="15">
    <location>
        <begin position="149"/>
        <end position="364"/>
    </location>
</feature>
<dbReference type="CDD" id="cd18116">
    <property type="entry name" value="ATP-synt_F1_alpha_N"/>
    <property type="match status" value="1"/>
</dbReference>
<dbReference type="EMBL" id="QXWP01000008">
    <property type="protein sequence ID" value="NBH31577.1"/>
    <property type="molecule type" value="Genomic_DNA"/>
</dbReference>
<organism evidence="20 21">
    <name type="scientific">Staphylococcus warneri</name>
    <dbReference type="NCBI Taxonomy" id="1292"/>
    <lineage>
        <taxon>Bacteria</taxon>
        <taxon>Bacillati</taxon>
        <taxon>Bacillota</taxon>
        <taxon>Bacilli</taxon>
        <taxon>Bacillales</taxon>
        <taxon>Staphylococcaceae</taxon>
        <taxon>Staphylococcus</taxon>
    </lineage>
</organism>
<evidence type="ECO:0000256" key="10">
    <source>
        <dbReference type="ARBA" id="ARBA00023065"/>
    </source>
</evidence>
<dbReference type="GO" id="GO:0005524">
    <property type="term" value="F:ATP binding"/>
    <property type="evidence" value="ECO:0007669"/>
    <property type="project" value="UniProtKB-UniRule"/>
</dbReference>
<dbReference type="InterPro" id="IPR000194">
    <property type="entry name" value="ATPase_F1/V1/A1_a/bsu_nucl-bd"/>
</dbReference>
<dbReference type="HAMAP" id="MF_01346">
    <property type="entry name" value="ATP_synth_alpha_bact"/>
    <property type="match status" value="1"/>
</dbReference>
<dbReference type="FunFam" id="2.40.30.20:FF:000001">
    <property type="entry name" value="ATP synthase subunit alpha"/>
    <property type="match status" value="1"/>
</dbReference>
<dbReference type="RefSeq" id="WP_002466761.1">
    <property type="nucleotide sequence ID" value="NZ_CABMFV010000007.1"/>
</dbReference>
<comment type="catalytic activity">
    <reaction evidence="14">
        <text>ATP + H2O + 4 H(+)(in) = ADP + phosphate + 5 H(+)(out)</text>
        <dbReference type="Rhea" id="RHEA:57720"/>
        <dbReference type="ChEBI" id="CHEBI:15377"/>
        <dbReference type="ChEBI" id="CHEBI:15378"/>
        <dbReference type="ChEBI" id="CHEBI:30616"/>
        <dbReference type="ChEBI" id="CHEBI:43474"/>
        <dbReference type="ChEBI" id="CHEBI:456216"/>
        <dbReference type="EC" id="7.1.2.2"/>
    </reaction>
</comment>
<dbReference type="GO" id="GO:0043531">
    <property type="term" value="F:ADP binding"/>
    <property type="evidence" value="ECO:0007669"/>
    <property type="project" value="TreeGrafter"/>
</dbReference>
<dbReference type="EC" id="7.1.2.2" evidence="14"/>
<comment type="similarity">
    <text evidence="3 14">Belongs to the ATPase alpha/beta chains family.</text>
</comment>
<dbReference type="Gene3D" id="3.40.50.300">
    <property type="entry name" value="P-loop containing nucleotide triphosphate hydrolases"/>
    <property type="match status" value="1"/>
</dbReference>
<dbReference type="EMBL" id="QSTD01000007">
    <property type="protein sequence ID" value="RGM28845.1"/>
    <property type="molecule type" value="Genomic_DNA"/>
</dbReference>
<feature type="domain" description="ATP synthase alpha subunit C-terminal" evidence="16">
    <location>
        <begin position="371"/>
        <end position="493"/>
    </location>
</feature>
<keyword evidence="20" id="KW-0378">Hydrolase</keyword>
<evidence type="ECO:0000256" key="2">
    <source>
        <dbReference type="ARBA" id="ARBA00004170"/>
    </source>
</evidence>
<evidence type="ECO:0000313" key="23">
    <source>
        <dbReference type="Proteomes" id="UP000814367"/>
    </source>
</evidence>